<feature type="transmembrane region" description="Helical" evidence="6">
    <location>
        <begin position="369"/>
        <end position="390"/>
    </location>
</feature>
<evidence type="ECO:0000256" key="6">
    <source>
        <dbReference type="SAM" id="Phobius"/>
    </source>
</evidence>
<feature type="transmembrane region" description="Helical" evidence="6">
    <location>
        <begin position="180"/>
        <end position="204"/>
    </location>
</feature>
<reference evidence="7 8" key="1">
    <citation type="submission" date="2019-02" db="EMBL/GenBank/DDBJ databases">
        <title>Pedobacter sp. RP-3-21 sp. nov., isolated from Arctic soil.</title>
        <authorList>
            <person name="Dahal R.H."/>
        </authorList>
    </citation>
    <scope>NUCLEOTIDE SEQUENCE [LARGE SCALE GENOMIC DNA]</scope>
    <source>
        <strain evidence="7 8">RP-3-21</strain>
    </source>
</reference>
<dbReference type="PANTHER" id="PTHR30250">
    <property type="entry name" value="PST FAMILY PREDICTED COLANIC ACID TRANSPORTER"/>
    <property type="match status" value="1"/>
</dbReference>
<feature type="transmembrane region" description="Helical" evidence="6">
    <location>
        <begin position="12"/>
        <end position="33"/>
    </location>
</feature>
<keyword evidence="8" id="KW-1185">Reference proteome</keyword>
<evidence type="ECO:0000313" key="7">
    <source>
        <dbReference type="EMBL" id="TCD23403.1"/>
    </source>
</evidence>
<evidence type="ECO:0000256" key="3">
    <source>
        <dbReference type="ARBA" id="ARBA00022692"/>
    </source>
</evidence>
<accession>A0A4R0PW86</accession>
<protein>
    <submittedName>
        <fullName evidence="7">Lipopolysaccharide biosynthesis protein</fullName>
    </submittedName>
</protein>
<proteinExistence type="predicted"/>
<dbReference type="EMBL" id="SJSO01000016">
    <property type="protein sequence ID" value="TCD23403.1"/>
    <property type="molecule type" value="Genomic_DNA"/>
</dbReference>
<comment type="caution">
    <text evidence="7">The sequence shown here is derived from an EMBL/GenBank/DDBJ whole genome shotgun (WGS) entry which is preliminary data.</text>
</comment>
<evidence type="ECO:0000313" key="8">
    <source>
        <dbReference type="Proteomes" id="UP000293925"/>
    </source>
</evidence>
<sequence length="451" mass="50005">MKIVQKLKNIHFLSLMGTGGMSVLTFLLTAILYRSLSIKEIGIWFFFQSMLSFLDTFRQGFLSTAFVKFYAGTSPSRGQEVIGSTWFIATATTIVLLLLNIPLIFIAFLIKDESLIYFAKFYSINLLSSLPMIVTMCIAQGDLRFGRLMYIRVFQVAILILCLGFLILTKQNNLYNLMYINIISGAITSVLCIILGWSGIAFYAKRSKACTKEIFDFGKYTVGTSISSSLFGVTDTFVINFMLGPSTLAVYNLGRRLMEVVEIPLRSFVATAMPALSSAFNQNNKAKLISTMSKYIGIITIGLIPFLIGTYIFAGYALAIIGGGKYNGTEAGSIAVNIFRISATIALLSPADRFMSVTLDAIHKPQINLYKVIVMVIVNVISDFAGVYFFGNIYGLVVGTFFPTLIGILISYYYINKGYQSFSIFHSYILSFKEIKKFISNGFKTPGTISN</sequence>
<feature type="transmembrane region" description="Helical" evidence="6">
    <location>
        <begin position="45"/>
        <end position="71"/>
    </location>
</feature>
<evidence type="ECO:0000256" key="5">
    <source>
        <dbReference type="ARBA" id="ARBA00023136"/>
    </source>
</evidence>
<feature type="transmembrane region" description="Helical" evidence="6">
    <location>
        <begin position="331"/>
        <end position="348"/>
    </location>
</feature>
<feature type="transmembrane region" description="Helical" evidence="6">
    <location>
        <begin position="116"/>
        <end position="138"/>
    </location>
</feature>
<dbReference type="RefSeq" id="WP_131532373.1">
    <property type="nucleotide sequence ID" value="NZ_SJSO01000016.1"/>
</dbReference>
<feature type="transmembrane region" description="Helical" evidence="6">
    <location>
        <begin position="83"/>
        <end position="110"/>
    </location>
</feature>
<dbReference type="AlphaFoldDB" id="A0A4R0PW86"/>
<dbReference type="Pfam" id="PF13440">
    <property type="entry name" value="Polysacc_synt_3"/>
    <property type="match status" value="1"/>
</dbReference>
<dbReference type="PANTHER" id="PTHR30250:SF11">
    <property type="entry name" value="O-ANTIGEN TRANSPORTER-RELATED"/>
    <property type="match status" value="1"/>
</dbReference>
<comment type="subcellular location">
    <subcellularLocation>
        <location evidence="1">Cell membrane</location>
        <topology evidence="1">Multi-pass membrane protein</topology>
    </subcellularLocation>
</comment>
<keyword evidence="4 6" id="KW-1133">Transmembrane helix</keyword>
<keyword evidence="2" id="KW-1003">Cell membrane</keyword>
<dbReference type="Proteomes" id="UP000293925">
    <property type="component" value="Unassembled WGS sequence"/>
</dbReference>
<dbReference type="GO" id="GO:0005886">
    <property type="term" value="C:plasma membrane"/>
    <property type="evidence" value="ECO:0007669"/>
    <property type="project" value="UniProtKB-SubCell"/>
</dbReference>
<gene>
    <name evidence="7" type="ORF">EZ456_17515</name>
</gene>
<name>A0A4R0PW86_9SPHI</name>
<evidence type="ECO:0000256" key="2">
    <source>
        <dbReference type="ARBA" id="ARBA00022475"/>
    </source>
</evidence>
<feature type="transmembrane region" description="Helical" evidence="6">
    <location>
        <begin position="150"/>
        <end position="168"/>
    </location>
</feature>
<evidence type="ECO:0000256" key="1">
    <source>
        <dbReference type="ARBA" id="ARBA00004651"/>
    </source>
</evidence>
<organism evidence="7 8">
    <name type="scientific">Pedobacter psychrodurus</name>
    <dbReference type="NCBI Taxonomy" id="2530456"/>
    <lineage>
        <taxon>Bacteria</taxon>
        <taxon>Pseudomonadati</taxon>
        <taxon>Bacteroidota</taxon>
        <taxon>Sphingobacteriia</taxon>
        <taxon>Sphingobacteriales</taxon>
        <taxon>Sphingobacteriaceae</taxon>
        <taxon>Pedobacter</taxon>
    </lineage>
</organism>
<feature type="transmembrane region" description="Helical" evidence="6">
    <location>
        <begin position="295"/>
        <end position="319"/>
    </location>
</feature>
<keyword evidence="3 6" id="KW-0812">Transmembrane</keyword>
<evidence type="ECO:0000256" key="4">
    <source>
        <dbReference type="ARBA" id="ARBA00022989"/>
    </source>
</evidence>
<feature type="transmembrane region" description="Helical" evidence="6">
    <location>
        <begin position="396"/>
        <end position="415"/>
    </location>
</feature>
<keyword evidence="5 6" id="KW-0472">Membrane</keyword>
<dbReference type="OrthoDB" id="629958at2"/>
<dbReference type="InterPro" id="IPR050833">
    <property type="entry name" value="Poly_Biosynth_Transport"/>
</dbReference>